<keyword evidence="3" id="KW-1185">Reference proteome</keyword>
<dbReference type="Proteomes" id="UP000560131">
    <property type="component" value="Unassembled WGS sequence"/>
</dbReference>
<keyword evidence="1" id="KW-1133">Transmembrane helix</keyword>
<keyword evidence="1" id="KW-0472">Membrane</keyword>
<accession>A0ABR6N3F4</accession>
<evidence type="ECO:0000256" key="1">
    <source>
        <dbReference type="SAM" id="Phobius"/>
    </source>
</evidence>
<name>A0ABR6N3F4_9SPHN</name>
<protein>
    <submittedName>
        <fullName evidence="2">Uncharacterized protein</fullName>
    </submittedName>
</protein>
<feature type="transmembrane region" description="Helical" evidence="1">
    <location>
        <begin position="6"/>
        <end position="27"/>
    </location>
</feature>
<evidence type="ECO:0000313" key="2">
    <source>
        <dbReference type="EMBL" id="MBB5725312.1"/>
    </source>
</evidence>
<evidence type="ECO:0000313" key="3">
    <source>
        <dbReference type="Proteomes" id="UP000560131"/>
    </source>
</evidence>
<sequence length="33" mass="3377">MDVPSILVIGVGAVGALCTLAMVVVLARRAPQR</sequence>
<reference evidence="2 3" key="1">
    <citation type="submission" date="2020-08" db="EMBL/GenBank/DDBJ databases">
        <title>Genomic Encyclopedia of Type Strains, Phase IV (KMG-IV): sequencing the most valuable type-strain genomes for metagenomic binning, comparative biology and taxonomic classification.</title>
        <authorList>
            <person name="Goeker M."/>
        </authorList>
    </citation>
    <scope>NUCLEOTIDE SEQUENCE [LARGE SCALE GENOMIC DNA]</scope>
    <source>
        <strain evidence="2 3">DSM 101535</strain>
    </source>
</reference>
<keyword evidence="1" id="KW-0812">Transmembrane</keyword>
<organism evidence="2 3">
    <name type="scientific">Sphingomonas endophytica</name>
    <dbReference type="NCBI Taxonomy" id="869719"/>
    <lineage>
        <taxon>Bacteria</taxon>
        <taxon>Pseudomonadati</taxon>
        <taxon>Pseudomonadota</taxon>
        <taxon>Alphaproteobacteria</taxon>
        <taxon>Sphingomonadales</taxon>
        <taxon>Sphingomonadaceae</taxon>
        <taxon>Sphingomonas</taxon>
    </lineage>
</organism>
<comment type="caution">
    <text evidence="2">The sequence shown here is derived from an EMBL/GenBank/DDBJ whole genome shotgun (WGS) entry which is preliminary data.</text>
</comment>
<dbReference type="EMBL" id="JACIJN010000003">
    <property type="protein sequence ID" value="MBB5725312.1"/>
    <property type="molecule type" value="Genomic_DNA"/>
</dbReference>
<proteinExistence type="predicted"/>
<gene>
    <name evidence="2" type="ORF">FHS97_001228</name>
</gene>